<proteinExistence type="predicted"/>
<dbReference type="GeneID" id="124812707"/>
<organism evidence="3 4">
    <name type="scientific">Hydra vulgaris</name>
    <name type="common">Hydra</name>
    <name type="synonym">Hydra attenuata</name>
    <dbReference type="NCBI Taxonomy" id="6087"/>
    <lineage>
        <taxon>Eukaryota</taxon>
        <taxon>Metazoa</taxon>
        <taxon>Cnidaria</taxon>
        <taxon>Hydrozoa</taxon>
        <taxon>Hydroidolina</taxon>
        <taxon>Anthoathecata</taxon>
        <taxon>Aplanulata</taxon>
        <taxon>Hydridae</taxon>
        <taxon>Hydra</taxon>
    </lineage>
</organism>
<feature type="domain" description="SWIM-type" evidence="2">
    <location>
        <begin position="137"/>
        <end position="169"/>
    </location>
</feature>
<keyword evidence="1" id="KW-0479">Metal-binding</keyword>
<keyword evidence="3" id="KW-1185">Reference proteome</keyword>
<evidence type="ECO:0000313" key="3">
    <source>
        <dbReference type="Proteomes" id="UP001652625"/>
    </source>
</evidence>
<accession>A0ABM4B972</accession>
<reference evidence="4" key="2">
    <citation type="submission" date="2025-08" db="UniProtKB">
        <authorList>
            <consortium name="RefSeq"/>
        </authorList>
    </citation>
    <scope>IDENTIFICATION</scope>
</reference>
<dbReference type="InterPro" id="IPR007527">
    <property type="entry name" value="Znf_SWIM"/>
</dbReference>
<keyword evidence="1" id="KW-0863">Zinc-finger</keyword>
<protein>
    <submittedName>
        <fullName evidence="4">Uncharacterized protein LOC124812707 isoform X2</fullName>
    </submittedName>
</protein>
<evidence type="ECO:0000259" key="2">
    <source>
        <dbReference type="PROSITE" id="PS50966"/>
    </source>
</evidence>
<evidence type="ECO:0000313" key="4">
    <source>
        <dbReference type="RefSeq" id="XP_065645410.1"/>
    </source>
</evidence>
<dbReference type="PANTHER" id="PTHR31569:SF4">
    <property type="entry name" value="SWIM-TYPE DOMAIN-CONTAINING PROTEIN"/>
    <property type="match status" value="1"/>
</dbReference>
<reference evidence="3" key="1">
    <citation type="submission" date="2025-05" db="UniProtKB">
        <authorList>
            <consortium name="RefSeq"/>
        </authorList>
    </citation>
    <scope>NUCLEOTIDE SEQUENCE [LARGE SCALE GENOMIC DNA]</scope>
</reference>
<sequence length="635" mass="72789">MPQSVVRYFENNWNNCVTEWVYCWQQQNLTFGQRTTNRLESVNRRIKAVLNLLNPLPLFFKDLITVIDCMRKERDHTFITAGERISVHSVLQNDVLKDFSQILTPYAQTFVASQFQEALDVNPIEENGHLTLEILGHQVLISEHRCQCIFFKSMALPCKHMFVARQVKHLPLFSYDGIGVRWLKAHAIENHRLFQHQNENLSHLGLGVVKERSLTQSEKFKKAYRLSQRLAQLVSESSNNEFEIRLSVLQNLAKVWEENKNIDVSILESPVDFLIETNLNHPAEIGKEILCDDIGKEMLCDGIKTFYPQNSPNSIDVDFKSNEIFNPIKINHMGVCNSLILNDSKSTDLSNQLVYSCFSKISIPQSVTKTDYLSNSSTEFEYKLHLQEQMIYSSPDLHLNNDRNELTIDQSLSLHESPTLENSNTIVRENLRTCDAVEASKNDSLNIHSINIKDLKFPPKIKSRGRPKVTEKKTAMGACRWKKKCLSYIDRSVAGKINVLLGGILIKGKVEDVTHAMQADVGDLELKPGNLPSAFLNEAASIHILKPYLTSLAWNSLKKAILQQKQLAIWNCPFCNLNTASSESIECESCLECVFNIIDAVFVDFDIFWFYISNHYITRLYVLKFIICKLTERMM</sequence>
<evidence type="ECO:0000256" key="1">
    <source>
        <dbReference type="PROSITE-ProRule" id="PRU00325"/>
    </source>
</evidence>
<name>A0ABM4B972_HYDVU</name>
<dbReference type="Proteomes" id="UP001652625">
    <property type="component" value="Chromosome 02"/>
</dbReference>
<gene>
    <name evidence="4" type="primary">LOC124812707</name>
</gene>
<dbReference type="InterPro" id="IPR052579">
    <property type="entry name" value="Zinc_finger_SWIM"/>
</dbReference>
<keyword evidence="1" id="KW-0862">Zinc</keyword>
<dbReference type="PANTHER" id="PTHR31569">
    <property type="entry name" value="SWIM-TYPE DOMAIN-CONTAINING PROTEIN"/>
    <property type="match status" value="1"/>
</dbReference>
<dbReference type="RefSeq" id="XP_065645410.1">
    <property type="nucleotide sequence ID" value="XM_065789338.1"/>
</dbReference>
<dbReference type="PROSITE" id="PS50966">
    <property type="entry name" value="ZF_SWIM"/>
    <property type="match status" value="1"/>
</dbReference>